<name>K9WDK9_9CYAN</name>
<dbReference type="HOGENOM" id="CLU_914709_0_0_3"/>
<protein>
    <recommendedName>
        <fullName evidence="1">Transposase IS4-like domain-containing protein</fullName>
    </recommendedName>
</protein>
<dbReference type="InterPro" id="IPR002559">
    <property type="entry name" value="Transposase_11"/>
</dbReference>
<accession>K9WDK9</accession>
<dbReference type="AlphaFoldDB" id="K9WDK9"/>
<sequence>MDELKEADSNYTLGQIQGFSNQFHRNQFIITCRIAARDYIFEPFTQVEIADFDDQQIATFAKKWFHNKHDYVVAIRSNHGVWMPSHQRIRYNKWRKFDRIFADGTKQVRYIREVIYGKRRSRQYWEITTNPQTLPPNETWSVMTRIPDVKYHQVGNLYRLRNWVEYGLKPSKNELGWADFRLTSYTNIEKWWELVCSAYLLVSLHSNALPTLQKPLANIPNTGLGILLAEHRYWDFKTGWKNLLNNLRLIVQPFVASQLMQFWLKVFPIPELSVGLNRLLAFMNRFPGAIPLADAPADFHFFSA</sequence>
<feature type="domain" description="Transposase IS4-like" evidence="1">
    <location>
        <begin position="62"/>
        <end position="201"/>
    </location>
</feature>
<proteinExistence type="predicted"/>
<dbReference type="KEGG" id="mic:Mic7113_1719"/>
<keyword evidence="3" id="KW-1185">Reference proteome</keyword>
<dbReference type="Pfam" id="PF01609">
    <property type="entry name" value="DDE_Tnp_1"/>
    <property type="match status" value="1"/>
</dbReference>
<dbReference type="OrthoDB" id="517776at2"/>
<dbReference type="GO" id="GO:0003677">
    <property type="term" value="F:DNA binding"/>
    <property type="evidence" value="ECO:0007669"/>
    <property type="project" value="InterPro"/>
</dbReference>
<dbReference type="GO" id="GO:0006313">
    <property type="term" value="P:DNA transposition"/>
    <property type="evidence" value="ECO:0007669"/>
    <property type="project" value="InterPro"/>
</dbReference>
<dbReference type="RefSeq" id="WP_015181737.1">
    <property type="nucleotide sequence ID" value="NC_019738.1"/>
</dbReference>
<dbReference type="InterPro" id="IPR039365">
    <property type="entry name" value="IS701-like"/>
</dbReference>
<dbReference type="PATRIC" id="fig|1173027.3.peg.1898"/>
<organism evidence="2 3">
    <name type="scientific">Allocoleopsis franciscana PCC 7113</name>
    <dbReference type="NCBI Taxonomy" id="1173027"/>
    <lineage>
        <taxon>Bacteria</taxon>
        <taxon>Bacillati</taxon>
        <taxon>Cyanobacteriota</taxon>
        <taxon>Cyanophyceae</taxon>
        <taxon>Coleofasciculales</taxon>
        <taxon>Coleofasciculaceae</taxon>
        <taxon>Allocoleopsis</taxon>
        <taxon>Allocoleopsis franciscana</taxon>
    </lineage>
</organism>
<reference evidence="2 3" key="1">
    <citation type="submission" date="2012-06" db="EMBL/GenBank/DDBJ databases">
        <title>Finished chromosome of genome of Microcoleus sp. PCC 7113.</title>
        <authorList>
            <consortium name="US DOE Joint Genome Institute"/>
            <person name="Gugger M."/>
            <person name="Coursin T."/>
            <person name="Rippka R."/>
            <person name="Tandeau De Marsac N."/>
            <person name="Huntemann M."/>
            <person name="Wei C.-L."/>
            <person name="Han J."/>
            <person name="Detter J.C."/>
            <person name="Han C."/>
            <person name="Tapia R."/>
            <person name="Chen A."/>
            <person name="Kyrpides N."/>
            <person name="Mavromatis K."/>
            <person name="Markowitz V."/>
            <person name="Szeto E."/>
            <person name="Ivanova N."/>
            <person name="Pagani I."/>
            <person name="Pati A."/>
            <person name="Goodwin L."/>
            <person name="Nordberg H.P."/>
            <person name="Cantor M.N."/>
            <person name="Hua S.X."/>
            <person name="Woyke T."/>
            <person name="Kerfeld C.A."/>
        </authorList>
    </citation>
    <scope>NUCLEOTIDE SEQUENCE [LARGE SCALE GENOMIC DNA]</scope>
    <source>
        <strain evidence="2 3">PCC 7113</strain>
    </source>
</reference>
<evidence type="ECO:0000313" key="2">
    <source>
        <dbReference type="EMBL" id="AFZ17582.1"/>
    </source>
</evidence>
<dbReference type="PANTHER" id="PTHR33627:SF1">
    <property type="entry name" value="TRANSPOSASE"/>
    <property type="match status" value="1"/>
</dbReference>
<gene>
    <name evidence="2" type="ORF">Mic7113_1719</name>
</gene>
<dbReference type="GO" id="GO:0004803">
    <property type="term" value="F:transposase activity"/>
    <property type="evidence" value="ECO:0007669"/>
    <property type="project" value="InterPro"/>
</dbReference>
<dbReference type="eggNOG" id="COG5635">
    <property type="taxonomic scope" value="Bacteria"/>
</dbReference>
<dbReference type="PANTHER" id="PTHR33627">
    <property type="entry name" value="TRANSPOSASE"/>
    <property type="match status" value="1"/>
</dbReference>
<dbReference type="Proteomes" id="UP000010471">
    <property type="component" value="Chromosome"/>
</dbReference>
<dbReference type="EMBL" id="CP003630">
    <property type="protein sequence ID" value="AFZ17582.1"/>
    <property type="molecule type" value="Genomic_DNA"/>
</dbReference>
<evidence type="ECO:0000313" key="3">
    <source>
        <dbReference type="Proteomes" id="UP000010471"/>
    </source>
</evidence>
<dbReference type="STRING" id="1173027.Mic7113_1719"/>
<evidence type="ECO:0000259" key="1">
    <source>
        <dbReference type="Pfam" id="PF01609"/>
    </source>
</evidence>